<evidence type="ECO:0000256" key="1">
    <source>
        <dbReference type="ARBA" id="ARBA00004613"/>
    </source>
</evidence>
<dbReference type="GO" id="GO:0005576">
    <property type="term" value="C:extracellular region"/>
    <property type="evidence" value="ECO:0007669"/>
    <property type="project" value="UniProtKB-SubCell"/>
</dbReference>
<organism evidence="6 7">
    <name type="scientific">Salmo salar</name>
    <name type="common">Atlantic salmon</name>
    <dbReference type="NCBI Taxonomy" id="8030"/>
    <lineage>
        <taxon>Eukaryota</taxon>
        <taxon>Metazoa</taxon>
        <taxon>Chordata</taxon>
        <taxon>Craniata</taxon>
        <taxon>Vertebrata</taxon>
        <taxon>Euteleostomi</taxon>
        <taxon>Actinopterygii</taxon>
        <taxon>Neopterygii</taxon>
        <taxon>Teleostei</taxon>
        <taxon>Protacanthopterygii</taxon>
        <taxon>Salmoniformes</taxon>
        <taxon>Salmonidae</taxon>
        <taxon>Salmoninae</taxon>
        <taxon>Salmo</taxon>
    </lineage>
</organism>
<dbReference type="RefSeq" id="XP_014026838.2">
    <property type="nucleotide sequence ID" value="XM_014171363.2"/>
</dbReference>
<dbReference type="PROSITE" id="PS00118">
    <property type="entry name" value="PA2_HIS"/>
    <property type="match status" value="1"/>
</dbReference>
<name>A0A1S3PGP5_SALSA</name>
<dbReference type="Gene3D" id="1.20.90.10">
    <property type="entry name" value="Phospholipase A2 domain"/>
    <property type="match status" value="2"/>
</dbReference>
<accession>A0A1S3PGP5</accession>
<dbReference type="Bgee" id="ENSSSAG00000075863">
    <property type="expression patterns" value="Expressed in ovary and 21 other cell types or tissues"/>
</dbReference>
<dbReference type="InterPro" id="IPR016090">
    <property type="entry name" value="PLA2-like_dom"/>
</dbReference>
<dbReference type="Pfam" id="PF05826">
    <property type="entry name" value="Phospholip_A2_2"/>
    <property type="match status" value="2"/>
</dbReference>
<dbReference type="InterPro" id="IPR036444">
    <property type="entry name" value="PLipase_A2_dom_sf"/>
</dbReference>
<sequence>MINKRLLQFALCLSLLSLQSAHDVKMSAGTDAQNANFCHRTSFTGLGHTRLSFLRNMVGTHTLTLYVSEWSEKQLVKCSINDDPVATASYLYLCRQTRSESLVELSLFNIRALLSPDNLCPLSPVDGFIKQTKSDPLEQQYISGPKSRRKRAWVFPGTLWCGTGSKAIDYKQLGMFERADRCCREHDHCSNTIPSFTVNYGVFNPNFFTISHCDCDQRFRQCLQRVNDTISNMVGFSFFNLLKMPCFEFTPRSQCTELNWWGMCKVAKVAPYAVFKNPKDYTINRMTSKHGGSSDPETSAGTGENLVTVKPLSSPTRLIPKGNRSKLFDPSRDCVPRGPPRGDTFQLKHRKGKGCSRGKKTFTTQTTTSQTQTSTPLIQTTASLISRSASQKQKTTPTTQRTASKMITTTSQVKMKKTDTQKTGSRTEKMISHQNQATPNKKTRSRQRTSSTTMQRATSTPKPSPHPQTTTLTTTTLIPKSPKLPKVLRKLHRCGPPRGDAFQPRRWRGERGKACLEQITTTPTTISSANKTASPTQRRISQTHRTMPSNKRTTSATVMTSSTLWKNTITKRTASSKLRTTPLIQTPTESAPSMTTDNMLLCGTLKHLDECKYKIPPSEKRYDLHNMGSKTVYHCDCTHRLADQIRHLEKTTILQSLLQDFVSLSCFNMPSVKDCHGGKSCTAGFSQATDLIQVLKSMEERGRLIAQSTSKDSKRGTPIRLNKRCLRIIESKKP</sequence>
<reference evidence="7" key="1">
    <citation type="submission" date="2025-08" db="UniProtKB">
        <authorList>
            <consortium name="RefSeq"/>
        </authorList>
    </citation>
    <scope>IDENTIFICATION</scope>
</reference>
<feature type="domain" description="Phospholipase A2-like central" evidence="5">
    <location>
        <begin position="135"/>
        <end position="265"/>
    </location>
</feature>
<dbReference type="GO" id="GO:0046872">
    <property type="term" value="F:metal ion binding"/>
    <property type="evidence" value="ECO:0007669"/>
    <property type="project" value="UniProtKB-KW"/>
</dbReference>
<feature type="compositionally biased region" description="Low complexity" evidence="3">
    <location>
        <begin position="361"/>
        <end position="381"/>
    </location>
</feature>
<dbReference type="GO" id="GO:0004623">
    <property type="term" value="F:phospholipase A2 activity"/>
    <property type="evidence" value="ECO:0007669"/>
    <property type="project" value="UniProtKB-EC"/>
</dbReference>
<keyword evidence="4" id="KW-0732">Signal</keyword>
<dbReference type="CDD" id="cd04704">
    <property type="entry name" value="PLA2_bee_venom_like"/>
    <property type="match status" value="1"/>
</dbReference>
<feature type="compositionally biased region" description="Basic and acidic residues" evidence="3">
    <location>
        <begin position="326"/>
        <end position="335"/>
    </location>
</feature>
<dbReference type="PANTHER" id="PTHR12253">
    <property type="entry name" value="RH14732P"/>
    <property type="match status" value="1"/>
</dbReference>
<protein>
    <submittedName>
        <fullName evidence="7">Group 3 secretory phospholipase A2 isoform X1</fullName>
    </submittedName>
</protein>
<evidence type="ECO:0000256" key="2">
    <source>
        <dbReference type="ARBA" id="ARBA00022525"/>
    </source>
</evidence>
<feature type="compositionally biased region" description="Low complexity" evidence="3">
    <location>
        <begin position="388"/>
        <end position="405"/>
    </location>
</feature>
<evidence type="ECO:0000313" key="7">
    <source>
        <dbReference type="RefSeq" id="XP_014026838.2"/>
    </source>
</evidence>
<feature type="region of interest" description="Disordered" evidence="3">
    <location>
        <begin position="286"/>
        <end position="473"/>
    </location>
</feature>
<feature type="compositionally biased region" description="Basic residues" evidence="3">
    <location>
        <begin position="347"/>
        <end position="360"/>
    </location>
</feature>
<gene>
    <name evidence="7" type="primary">LOC106585295</name>
</gene>
<evidence type="ECO:0000313" key="6">
    <source>
        <dbReference type="Proteomes" id="UP001652741"/>
    </source>
</evidence>
<comment type="subcellular location">
    <subcellularLocation>
        <location evidence="1">Secreted</location>
    </subcellularLocation>
</comment>
<evidence type="ECO:0000256" key="4">
    <source>
        <dbReference type="SAM" id="SignalP"/>
    </source>
</evidence>
<feature type="chain" id="PRO_5046686067" evidence="4">
    <location>
        <begin position="22"/>
        <end position="734"/>
    </location>
</feature>
<dbReference type="KEGG" id="sasa:106585295"/>
<dbReference type="SUPFAM" id="SSF48619">
    <property type="entry name" value="Phospholipase A2, PLA2"/>
    <property type="match status" value="2"/>
</dbReference>
<evidence type="ECO:0000256" key="3">
    <source>
        <dbReference type="SAM" id="MobiDB-lite"/>
    </source>
</evidence>
<dbReference type="GeneID" id="106585295"/>
<dbReference type="Proteomes" id="UP001652741">
    <property type="component" value="Chromosome ssa24"/>
</dbReference>
<feature type="signal peptide" evidence="4">
    <location>
        <begin position="1"/>
        <end position="21"/>
    </location>
</feature>
<dbReference type="AlphaFoldDB" id="A0A1S3PGP5"/>
<dbReference type="GO" id="GO:0006644">
    <property type="term" value="P:phospholipid metabolic process"/>
    <property type="evidence" value="ECO:0007669"/>
    <property type="project" value="InterPro"/>
</dbReference>
<feature type="region of interest" description="Disordered" evidence="3">
    <location>
        <begin position="526"/>
        <end position="558"/>
    </location>
</feature>
<evidence type="ECO:0000259" key="5">
    <source>
        <dbReference type="SMART" id="SM00085"/>
    </source>
</evidence>
<dbReference type="SMART" id="SM00085">
    <property type="entry name" value="PA2c"/>
    <property type="match status" value="1"/>
</dbReference>
<dbReference type="PaxDb" id="8030-ENSSSAP00000104177"/>
<feature type="compositionally biased region" description="Low complexity" evidence="3">
    <location>
        <begin position="448"/>
        <end position="460"/>
    </location>
</feature>
<keyword evidence="2" id="KW-0964">Secreted</keyword>
<dbReference type="GO" id="GO:0050482">
    <property type="term" value="P:arachidonate secretion"/>
    <property type="evidence" value="ECO:0007669"/>
    <property type="project" value="InterPro"/>
</dbReference>
<feature type="compositionally biased region" description="Basic and acidic residues" evidence="3">
    <location>
        <begin position="416"/>
        <end position="431"/>
    </location>
</feature>
<dbReference type="InterPro" id="IPR033113">
    <property type="entry name" value="PLA2_histidine"/>
</dbReference>
<keyword evidence="6" id="KW-1185">Reference proteome</keyword>
<proteinExistence type="predicted"/>
<dbReference type="STRING" id="8030.ENSSSAP00000104177"/>